<feature type="domain" description="THIF-type NAD/FAD binding fold" evidence="5">
    <location>
        <begin position="106"/>
        <end position="610"/>
    </location>
</feature>
<dbReference type="PANTHER" id="PTHR10953:SF29">
    <property type="entry name" value="NEDD8-ACTIVATING ENZYME E1 REGULATORY SUBUNIT"/>
    <property type="match status" value="1"/>
</dbReference>
<comment type="function">
    <text evidence="4">Regulatory subunit of the dimeric UBA3-ULA1 E1 enzyme.</text>
</comment>
<dbReference type="InterPro" id="IPR000594">
    <property type="entry name" value="ThiF_NAD_FAD-bd"/>
</dbReference>
<keyword evidence="3 4" id="KW-0833">Ubl conjugation pathway</keyword>
<protein>
    <recommendedName>
        <fullName evidence="4">NEDD8-activating enzyme E1 regulatory subunit</fullName>
    </recommendedName>
</protein>
<organism evidence="6 7">
    <name type="scientific">Diaporthe vaccinii</name>
    <dbReference type="NCBI Taxonomy" id="105482"/>
    <lineage>
        <taxon>Eukaryota</taxon>
        <taxon>Fungi</taxon>
        <taxon>Dikarya</taxon>
        <taxon>Ascomycota</taxon>
        <taxon>Pezizomycotina</taxon>
        <taxon>Sordariomycetes</taxon>
        <taxon>Sordariomycetidae</taxon>
        <taxon>Diaporthales</taxon>
        <taxon>Diaporthaceae</taxon>
        <taxon>Diaporthe</taxon>
        <taxon>Diaporthe eres species complex</taxon>
    </lineage>
</organism>
<reference evidence="6 7" key="1">
    <citation type="submission" date="2024-03" db="EMBL/GenBank/DDBJ databases">
        <title>A high-quality draft genome sequence of Diaporthe vaccinii, a causative agent of upright dieback and viscid rot disease in cranberry plants.</title>
        <authorList>
            <person name="Sarrasin M."/>
            <person name="Lang B.F."/>
            <person name="Burger G."/>
        </authorList>
    </citation>
    <scope>NUCLEOTIDE SEQUENCE [LARGE SCALE GENOMIC DNA]</scope>
    <source>
        <strain evidence="6 7">IS7</strain>
    </source>
</reference>
<dbReference type="SUPFAM" id="SSF69572">
    <property type="entry name" value="Activating enzymes of the ubiquitin-like proteins"/>
    <property type="match status" value="1"/>
</dbReference>
<dbReference type="PIRSF" id="PIRSF039099">
    <property type="entry name" value="APP-BP1"/>
    <property type="match status" value="1"/>
</dbReference>
<evidence type="ECO:0000313" key="6">
    <source>
        <dbReference type="EMBL" id="KAL2276938.1"/>
    </source>
</evidence>
<keyword evidence="7" id="KW-1185">Reference proteome</keyword>
<evidence type="ECO:0000256" key="3">
    <source>
        <dbReference type="ARBA" id="ARBA00022786"/>
    </source>
</evidence>
<comment type="caution">
    <text evidence="6">The sequence shown here is derived from an EMBL/GenBank/DDBJ whole genome shotgun (WGS) entry which is preliminary data.</text>
</comment>
<evidence type="ECO:0000259" key="5">
    <source>
        <dbReference type="Pfam" id="PF00899"/>
    </source>
</evidence>
<dbReference type="InterPro" id="IPR030667">
    <property type="entry name" value="APP-BP1"/>
</dbReference>
<evidence type="ECO:0000256" key="4">
    <source>
        <dbReference type="PIRNR" id="PIRNR039099"/>
    </source>
</evidence>
<evidence type="ECO:0000256" key="2">
    <source>
        <dbReference type="ARBA" id="ARBA00006868"/>
    </source>
</evidence>
<proteinExistence type="inferred from homology"/>
<comment type="similarity">
    <text evidence="2 4">Belongs to the ubiquitin-activating E1 family. ULA1 subfamily.</text>
</comment>
<gene>
    <name evidence="6" type="ORF">FJTKL_00270</name>
</gene>
<dbReference type="PANTHER" id="PTHR10953">
    <property type="entry name" value="UBIQUITIN-ACTIVATING ENZYME E1"/>
    <property type="match status" value="1"/>
</dbReference>
<sequence>MRLLYFSTVGVVSCPFAPNSGSVGTSLPLLSAWQLPHLWLKLSLAYLTQAYVDFTPRQSEAEQVFEAGALWFLRQANRHSKMAETVAIQTPPVLEGHVPSEKEKKYDRQLRLWAASGQAALESANILLFNTGSGTVGVEALKNLVLPGIGRFAIIDDAMVQEADLGVNFFLDENSLGSSRAQSCTELLLELNPEVHGEWFPKNQEPLELDKILAASPTFTMIMYTLPINPEHLTVLQSYGSKHLTPLVAIHSTGLYSYFRASLPGTFPIVDTHPDEASTTDLRLLSPWNELREFAAQMAKDLDDMDNHEHGHIPYVVILLHYLEQWKEAHGENPKNYAEKTEFRKMVADGARRDNPEGGEENFDEAVAAVVKTIVPSSLPSSLKEVFDYVHTQPIEQRSSFWIIADAVSQFYNKHNCLPLPGNVPDMKAQSKVYIQLQSIYKAKARQDVAEVLGTVRQSPGGEDVDPGEVELFCKNAAFVKLVNSGATGADRLAKVAKEELDNDVNMEAMMMPLSLIPIYLALRATSHNAQASSEEILKNIGDTVPDAAQNERLVKISKEVARAGGGELHNTSALTGGMVAQEVIKIITKQYIPVDNTCIFDGISSRCQVLRL</sequence>
<dbReference type="Gene3D" id="3.40.50.720">
    <property type="entry name" value="NAD(P)-binding Rossmann-like Domain"/>
    <property type="match status" value="2"/>
</dbReference>
<dbReference type="EMBL" id="JBAWTH010000105">
    <property type="protein sequence ID" value="KAL2276938.1"/>
    <property type="molecule type" value="Genomic_DNA"/>
</dbReference>
<dbReference type="Pfam" id="PF00899">
    <property type="entry name" value="ThiF"/>
    <property type="match status" value="1"/>
</dbReference>
<evidence type="ECO:0000256" key="1">
    <source>
        <dbReference type="ARBA" id="ARBA00005032"/>
    </source>
</evidence>
<dbReference type="InterPro" id="IPR045886">
    <property type="entry name" value="ThiF/MoeB/HesA"/>
</dbReference>
<dbReference type="Proteomes" id="UP001600888">
    <property type="component" value="Unassembled WGS sequence"/>
</dbReference>
<comment type="pathway">
    <text evidence="1 4">Protein modification; protein neddylation.</text>
</comment>
<accession>A0ABR4E3E3</accession>
<evidence type="ECO:0000313" key="7">
    <source>
        <dbReference type="Proteomes" id="UP001600888"/>
    </source>
</evidence>
<dbReference type="InterPro" id="IPR035985">
    <property type="entry name" value="Ubiquitin-activating_enz"/>
</dbReference>
<name>A0ABR4E3E3_9PEZI</name>